<keyword evidence="6 11" id="KW-0012">Acyltransferase</keyword>
<evidence type="ECO:0000256" key="7">
    <source>
        <dbReference type="ARBA" id="ARBA00024073"/>
    </source>
</evidence>
<dbReference type="InterPro" id="IPR020615">
    <property type="entry name" value="Thiolase_acyl_enz_int_AS"/>
</dbReference>
<evidence type="ECO:0000256" key="2">
    <source>
        <dbReference type="ARBA" id="ARBA00005189"/>
    </source>
</evidence>
<evidence type="ECO:0000256" key="9">
    <source>
        <dbReference type="ARBA" id="ARBA00080155"/>
    </source>
</evidence>
<keyword evidence="5" id="KW-0583">PHB biosynthesis</keyword>
<dbReference type="FunFam" id="3.40.47.10:FF:000010">
    <property type="entry name" value="Acetyl-CoA acetyltransferase (Thiolase)"/>
    <property type="match status" value="1"/>
</dbReference>
<dbReference type="PANTHER" id="PTHR43853:SF2">
    <property type="entry name" value="3-OXOADIPYL-COA_3-OXO-5,6-DEHYDROSUBERYL-COA THIOLASE"/>
    <property type="match status" value="1"/>
</dbReference>
<comment type="pathway">
    <text evidence="8">Metabolic intermediate biosynthesis; (R)-mevalonate biosynthesis; (R)-mevalonate from acetyl-CoA: step 1/3.</text>
</comment>
<sequence>MSANPVIFEGARTPFGRHGGAMSRLRVDELAAAPIREVLKRSGLDGSEVEDVILGDTNQAGEDSRNVARNAALIAGLPQKVGGLTVNRLCGSGLAAVMDAGRAIRCGEGDMFIAGGVESMSRAPLVMSKATSAFDRGQQIEDSTIGWRFPNKALLQHIGNDTMPQTAENVAERIGITREESDTFAAASHQKYEAALASGFFKGEIMDLEVPAAKRKAPPEICNADEGPRPGTTVEGISGLKPIHGDGGVVTAANASGINDGAAALIIGDEAKGKAFGLTPRARLVSAAIAGVEPRVMGLGPVDASKKALDRAGLTLDQMDVLELNEAFAAQVLGCLNQMGVAYDDPRVNPHGGAIAIGHPLGASGARLALTAIRALEEQDKKYALVTMCIGIGQGIAAIFERAE</sequence>
<dbReference type="EC" id="2.3.1.16" evidence="7"/>
<keyword evidence="15" id="KW-1185">Reference proteome</keyword>
<evidence type="ECO:0000259" key="12">
    <source>
        <dbReference type="Pfam" id="PF00108"/>
    </source>
</evidence>
<evidence type="ECO:0000256" key="3">
    <source>
        <dbReference type="ARBA" id="ARBA00010982"/>
    </source>
</evidence>
<evidence type="ECO:0000256" key="11">
    <source>
        <dbReference type="RuleBase" id="RU003557"/>
    </source>
</evidence>
<dbReference type="GO" id="GO:0042619">
    <property type="term" value="P:poly-hydroxybutyrate biosynthetic process"/>
    <property type="evidence" value="ECO:0007669"/>
    <property type="project" value="UniProtKB-KW"/>
</dbReference>
<dbReference type="InterPro" id="IPR020616">
    <property type="entry name" value="Thiolase_N"/>
</dbReference>
<dbReference type="EMBL" id="WXYQ01000011">
    <property type="protein sequence ID" value="NBG96641.1"/>
    <property type="molecule type" value="Genomic_DNA"/>
</dbReference>
<dbReference type="PROSITE" id="PS00737">
    <property type="entry name" value="THIOLASE_2"/>
    <property type="match status" value="1"/>
</dbReference>
<dbReference type="InterPro" id="IPR020613">
    <property type="entry name" value="Thiolase_CS"/>
</dbReference>
<feature type="domain" description="Thiolase C-terminal" evidence="13">
    <location>
        <begin position="279"/>
        <end position="402"/>
    </location>
</feature>
<dbReference type="PROSITE" id="PS00098">
    <property type="entry name" value="THIOLASE_1"/>
    <property type="match status" value="1"/>
</dbReference>
<comment type="caution">
    <text evidence="14">The sequence shown here is derived from an EMBL/GenBank/DDBJ whole genome shotgun (WGS) entry which is preliminary data.</text>
</comment>
<dbReference type="AlphaFoldDB" id="A0A845QF92"/>
<reference evidence="14 15" key="1">
    <citation type="journal article" date="2016" name="Int. J. Syst. Evol. Microbiol.">
        <title>Pyruvatibacter mobilis gen. nov., sp. nov., a marine bacterium from the culture broth of Picochlorum sp. 122.</title>
        <authorList>
            <person name="Wang G."/>
            <person name="Tang M."/>
            <person name="Wu H."/>
            <person name="Dai S."/>
            <person name="Li T."/>
            <person name="Chen C."/>
            <person name="He H."/>
            <person name="Fan J."/>
            <person name="Xiang W."/>
            <person name="Li X."/>
        </authorList>
    </citation>
    <scope>NUCLEOTIDE SEQUENCE [LARGE SCALE GENOMIC DNA]</scope>
    <source>
        <strain evidence="14 15">GYP-11</strain>
    </source>
</reference>
<dbReference type="CDD" id="cd00751">
    <property type="entry name" value="thiolase"/>
    <property type="match status" value="1"/>
</dbReference>
<evidence type="ECO:0000313" key="15">
    <source>
        <dbReference type="Proteomes" id="UP000470384"/>
    </source>
</evidence>
<dbReference type="InterPro" id="IPR020617">
    <property type="entry name" value="Thiolase_C"/>
</dbReference>
<evidence type="ECO:0000256" key="10">
    <source>
        <dbReference type="PIRSR" id="PIRSR000429-1"/>
    </source>
</evidence>
<protein>
    <recommendedName>
        <fullName evidence="7">acetyl-CoA C-acyltransferase</fullName>
        <ecNumber evidence="7">2.3.1.16</ecNumber>
    </recommendedName>
    <alternativeName>
        <fullName evidence="9">Beta-ketothiolase</fullName>
    </alternativeName>
</protein>
<dbReference type="InterPro" id="IPR016039">
    <property type="entry name" value="Thiolase-like"/>
</dbReference>
<dbReference type="InterPro" id="IPR002155">
    <property type="entry name" value="Thiolase"/>
</dbReference>
<evidence type="ECO:0000259" key="13">
    <source>
        <dbReference type="Pfam" id="PF02803"/>
    </source>
</evidence>
<proteinExistence type="inferred from homology"/>
<dbReference type="OrthoDB" id="9764638at2"/>
<feature type="active site" description="Acyl-thioester intermediate" evidence="10">
    <location>
        <position position="90"/>
    </location>
</feature>
<name>A0A845QF92_9HYPH</name>
<dbReference type="GO" id="GO:0006635">
    <property type="term" value="P:fatty acid beta-oxidation"/>
    <property type="evidence" value="ECO:0007669"/>
    <property type="project" value="TreeGrafter"/>
</dbReference>
<dbReference type="GO" id="GO:0010124">
    <property type="term" value="P:phenylacetate catabolic process"/>
    <property type="evidence" value="ECO:0007669"/>
    <property type="project" value="TreeGrafter"/>
</dbReference>
<dbReference type="PIRSF" id="PIRSF000429">
    <property type="entry name" value="Ac-CoA_Ac_transf"/>
    <property type="match status" value="1"/>
</dbReference>
<feature type="domain" description="Thiolase N-terminal" evidence="12">
    <location>
        <begin position="6"/>
        <end position="269"/>
    </location>
</feature>
<dbReference type="Pfam" id="PF00108">
    <property type="entry name" value="Thiolase_N"/>
    <property type="match status" value="1"/>
</dbReference>
<dbReference type="InterPro" id="IPR020610">
    <property type="entry name" value="Thiolase_AS"/>
</dbReference>
<evidence type="ECO:0000256" key="8">
    <source>
        <dbReference type="ARBA" id="ARBA00037924"/>
    </source>
</evidence>
<accession>A0A845QF92</accession>
<dbReference type="InterPro" id="IPR050215">
    <property type="entry name" value="Thiolase-like_sf_Thiolase"/>
</dbReference>
<evidence type="ECO:0000313" key="14">
    <source>
        <dbReference type="EMBL" id="NBG96641.1"/>
    </source>
</evidence>
<feature type="active site" description="Proton acceptor" evidence="10">
    <location>
        <position position="359"/>
    </location>
</feature>
<dbReference type="NCBIfam" id="TIGR01930">
    <property type="entry name" value="AcCoA-C-Actrans"/>
    <property type="match status" value="1"/>
</dbReference>
<keyword evidence="4 11" id="KW-0808">Transferase</keyword>
<feature type="active site" description="Proton acceptor" evidence="10">
    <location>
        <position position="389"/>
    </location>
</feature>
<dbReference type="GeneID" id="300653854"/>
<dbReference type="GO" id="GO:0005737">
    <property type="term" value="C:cytoplasm"/>
    <property type="evidence" value="ECO:0007669"/>
    <property type="project" value="UniProtKB-ARBA"/>
</dbReference>
<comment type="pathway">
    <text evidence="1">Biopolymer metabolism; poly-(R)-3-hydroxybutanoate biosynthesis.</text>
</comment>
<dbReference type="PANTHER" id="PTHR43853">
    <property type="entry name" value="3-KETOACYL-COA THIOLASE, PEROXISOMAL"/>
    <property type="match status" value="1"/>
</dbReference>
<comment type="similarity">
    <text evidence="3 11">Belongs to the thiolase-like superfamily. Thiolase family.</text>
</comment>
<dbReference type="Pfam" id="PF02803">
    <property type="entry name" value="Thiolase_C"/>
    <property type="match status" value="1"/>
</dbReference>
<dbReference type="RefSeq" id="WP_160588694.1">
    <property type="nucleotide sequence ID" value="NZ_BMHN01000001.1"/>
</dbReference>
<dbReference type="Proteomes" id="UP000470384">
    <property type="component" value="Unassembled WGS sequence"/>
</dbReference>
<organism evidence="14 15">
    <name type="scientific">Pyruvatibacter mobilis</name>
    <dbReference type="NCBI Taxonomy" id="1712261"/>
    <lineage>
        <taxon>Bacteria</taxon>
        <taxon>Pseudomonadati</taxon>
        <taxon>Pseudomonadota</taxon>
        <taxon>Alphaproteobacteria</taxon>
        <taxon>Hyphomicrobiales</taxon>
        <taxon>Parvibaculaceae</taxon>
        <taxon>Pyruvatibacter</taxon>
    </lineage>
</organism>
<evidence type="ECO:0000256" key="6">
    <source>
        <dbReference type="ARBA" id="ARBA00023315"/>
    </source>
</evidence>
<evidence type="ECO:0000256" key="4">
    <source>
        <dbReference type="ARBA" id="ARBA00022679"/>
    </source>
</evidence>
<comment type="pathway">
    <text evidence="2">Lipid metabolism.</text>
</comment>
<dbReference type="GO" id="GO:0003988">
    <property type="term" value="F:acetyl-CoA C-acyltransferase activity"/>
    <property type="evidence" value="ECO:0007669"/>
    <property type="project" value="UniProtKB-EC"/>
</dbReference>
<evidence type="ECO:0000256" key="5">
    <source>
        <dbReference type="ARBA" id="ARBA00022752"/>
    </source>
</evidence>
<evidence type="ECO:0000256" key="1">
    <source>
        <dbReference type="ARBA" id="ARBA00004683"/>
    </source>
</evidence>
<dbReference type="PROSITE" id="PS00099">
    <property type="entry name" value="THIOLASE_3"/>
    <property type="match status" value="1"/>
</dbReference>
<dbReference type="SUPFAM" id="SSF53901">
    <property type="entry name" value="Thiolase-like"/>
    <property type="match status" value="2"/>
</dbReference>
<dbReference type="Gene3D" id="3.40.47.10">
    <property type="match status" value="1"/>
</dbReference>
<gene>
    <name evidence="14" type="ORF">GTQ45_12940</name>
</gene>